<reference evidence="2 3" key="1">
    <citation type="submission" date="2016-12" db="EMBL/GenBank/DDBJ databases">
        <title>Analysis of the Molecular Diversity Among Cronobacter Species Isolated from Filth Flies Using a Pan Genomic DNA Microarray.</title>
        <authorList>
            <person name="Pava-Ripoll M."/>
            <person name="Tall B."/>
            <person name="Farber J."/>
            <person name="Fanning S."/>
            <person name="Lehner A."/>
            <person name="Stephan R."/>
            <person name="Pagotto F."/>
            <person name="Iverson C."/>
            <person name="Ziobro G."/>
            <person name="Miller A."/>
            <person name="Pearson R."/>
            <person name="Yan Q."/>
            <person name="Kim M."/>
            <person name="Jeong S."/>
            <person name="Park J."/>
            <person name="Jun S."/>
            <person name="Choi H."/>
            <person name="Chung T."/>
            <person name="Yoo Y."/>
            <person name="Park E."/>
            <person name="Hwang S."/>
            <person name="Lee B."/>
            <person name="Sathyamoorthy V."/>
            <person name="Carter L."/>
            <person name="Mammel M."/>
            <person name="Jackson S."/>
            <person name="Kothary M."/>
            <person name="Patel I."/>
            <person name="Grim C."/>
            <person name="Gopinath G."/>
            <person name="Gangiredla J."/>
            <person name="Chase H."/>
        </authorList>
    </citation>
    <scope>NUCLEOTIDE SEQUENCE [LARGE SCALE GENOMIC DNA]</scope>
    <source>
        <strain evidence="2 3">MOD1-Md1s</strain>
    </source>
</reference>
<name>A0A2T7AWE4_9ENTR</name>
<proteinExistence type="predicted"/>
<evidence type="ECO:0000313" key="3">
    <source>
        <dbReference type="Proteomes" id="UP000244378"/>
    </source>
</evidence>
<dbReference type="Proteomes" id="UP000244378">
    <property type="component" value="Unassembled WGS sequence"/>
</dbReference>
<feature type="region of interest" description="Disordered" evidence="1">
    <location>
        <begin position="29"/>
        <end position="78"/>
    </location>
</feature>
<organism evidence="2 3">
    <name type="scientific">Cronobacter muytjensii</name>
    <dbReference type="NCBI Taxonomy" id="413501"/>
    <lineage>
        <taxon>Bacteria</taxon>
        <taxon>Pseudomonadati</taxon>
        <taxon>Pseudomonadota</taxon>
        <taxon>Gammaproteobacteria</taxon>
        <taxon>Enterobacterales</taxon>
        <taxon>Enterobacteriaceae</taxon>
        <taxon>Cronobacter</taxon>
    </lineage>
</organism>
<protein>
    <submittedName>
        <fullName evidence="2">Uncharacterized protein</fullName>
    </submittedName>
</protein>
<evidence type="ECO:0000256" key="1">
    <source>
        <dbReference type="SAM" id="MobiDB-lite"/>
    </source>
</evidence>
<comment type="caution">
    <text evidence="2">The sequence shown here is derived from an EMBL/GenBank/DDBJ whole genome shotgun (WGS) entry which is preliminary data.</text>
</comment>
<dbReference type="AlphaFoldDB" id="A0A2T7AWE4"/>
<evidence type="ECO:0000313" key="2">
    <source>
        <dbReference type="EMBL" id="PUX16507.1"/>
    </source>
</evidence>
<sequence>MRGDDRHKKNLRYRELTKYIDTAKRLSKRHLNATSSGKFQGGEAHRRKNTPPMRRRAESTTMSRDTGRAIAGSALREP</sequence>
<dbReference type="EMBL" id="MSAE01000007">
    <property type="protein sequence ID" value="PUX16507.1"/>
    <property type="molecule type" value="Genomic_DNA"/>
</dbReference>
<accession>A0A2T7AWE4</accession>
<gene>
    <name evidence="2" type="ORF">AUN14_05580</name>
</gene>